<keyword evidence="3" id="KW-1185">Reference proteome</keyword>
<sequence length="329" mass="38508">MTDRPKRNNIAKPRRYQTTSSEETEEIADSARKTSMGQQKCQLDEDVADLQAVLENEPPNMNAYLHQTQTYTQLPIINTSHGTTHSFCKQPFTQTSQTLSPTFTSHAPTYTQLLNINHTTQTHSNNTSQQLHYKPQNHNTEQTFTHDPHRKIYQKLNQIFQHIYNITNKSQKHTPEKPAFLPITSTANVDKFENASNEEYTTLVNYLIFISGFNAKESINLYAVCKNKNFEKPMRATFQTFIRDAVRAAKQRYLNKIHNNSHRTQRSNKEKKAHNMWNDEHYEHSEHSEHEKNEDDSTFRRNRSKLGQFCKNVHISLYTFYLTFSSAFK</sequence>
<dbReference type="AlphaFoldDB" id="A0AAW2EY16"/>
<organism evidence="2 3">
    <name type="scientific">Cardiocondyla obscurior</name>
    <dbReference type="NCBI Taxonomy" id="286306"/>
    <lineage>
        <taxon>Eukaryota</taxon>
        <taxon>Metazoa</taxon>
        <taxon>Ecdysozoa</taxon>
        <taxon>Arthropoda</taxon>
        <taxon>Hexapoda</taxon>
        <taxon>Insecta</taxon>
        <taxon>Pterygota</taxon>
        <taxon>Neoptera</taxon>
        <taxon>Endopterygota</taxon>
        <taxon>Hymenoptera</taxon>
        <taxon>Apocrita</taxon>
        <taxon>Aculeata</taxon>
        <taxon>Formicoidea</taxon>
        <taxon>Formicidae</taxon>
        <taxon>Myrmicinae</taxon>
        <taxon>Cardiocondyla</taxon>
    </lineage>
</organism>
<proteinExistence type="predicted"/>
<reference evidence="2 3" key="1">
    <citation type="submission" date="2023-03" db="EMBL/GenBank/DDBJ databases">
        <title>High recombination rates correlate with genetic variation in Cardiocondyla obscurior ants.</title>
        <authorList>
            <person name="Errbii M."/>
        </authorList>
    </citation>
    <scope>NUCLEOTIDE SEQUENCE [LARGE SCALE GENOMIC DNA]</scope>
    <source>
        <strain evidence="2">Alpha-2009</strain>
        <tissue evidence="2">Whole body</tissue>
    </source>
</reference>
<gene>
    <name evidence="2" type="ORF">PUN28_015740</name>
</gene>
<comment type="caution">
    <text evidence="2">The sequence shown here is derived from an EMBL/GenBank/DDBJ whole genome shotgun (WGS) entry which is preliminary data.</text>
</comment>
<dbReference type="EMBL" id="JADYXP020000017">
    <property type="protein sequence ID" value="KAL0107389.1"/>
    <property type="molecule type" value="Genomic_DNA"/>
</dbReference>
<protein>
    <submittedName>
        <fullName evidence="2">Uncharacterized protein</fullName>
    </submittedName>
</protein>
<name>A0AAW2EY16_9HYME</name>
<dbReference type="Proteomes" id="UP001430953">
    <property type="component" value="Unassembled WGS sequence"/>
</dbReference>
<feature type="region of interest" description="Disordered" evidence="1">
    <location>
        <begin position="1"/>
        <end position="38"/>
    </location>
</feature>
<evidence type="ECO:0000313" key="2">
    <source>
        <dbReference type="EMBL" id="KAL0107389.1"/>
    </source>
</evidence>
<accession>A0AAW2EY16</accession>
<evidence type="ECO:0000256" key="1">
    <source>
        <dbReference type="SAM" id="MobiDB-lite"/>
    </source>
</evidence>
<evidence type="ECO:0000313" key="3">
    <source>
        <dbReference type="Proteomes" id="UP001430953"/>
    </source>
</evidence>